<dbReference type="PANTHER" id="PTHR33607">
    <property type="entry name" value="ENDONUCLEASE-1"/>
    <property type="match status" value="1"/>
</dbReference>
<evidence type="ECO:0000313" key="5">
    <source>
        <dbReference type="EMBL" id="NME53057.1"/>
    </source>
</evidence>
<dbReference type="SUPFAM" id="SSF54060">
    <property type="entry name" value="His-Me finger endonucleases"/>
    <property type="match status" value="1"/>
</dbReference>
<evidence type="ECO:0000256" key="3">
    <source>
        <dbReference type="ARBA" id="ARBA00022801"/>
    </source>
</evidence>
<feature type="signal peptide" evidence="4">
    <location>
        <begin position="1"/>
        <end position="26"/>
    </location>
</feature>
<name>A0A848CL00_9BACT</name>
<dbReference type="Proteomes" id="UP000522333">
    <property type="component" value="Unassembled WGS sequence"/>
</dbReference>
<evidence type="ECO:0000256" key="1">
    <source>
        <dbReference type="ARBA" id="ARBA00006429"/>
    </source>
</evidence>
<keyword evidence="5" id="KW-0255">Endonuclease</keyword>
<evidence type="ECO:0000256" key="2">
    <source>
        <dbReference type="ARBA" id="ARBA00022722"/>
    </source>
</evidence>
<keyword evidence="4" id="KW-0732">Signal</keyword>
<dbReference type="InterPro" id="IPR007346">
    <property type="entry name" value="Endonuclease-I"/>
</dbReference>
<organism evidence="5 6">
    <name type="scientific">Desulfovibrio piger</name>
    <dbReference type="NCBI Taxonomy" id="901"/>
    <lineage>
        <taxon>Bacteria</taxon>
        <taxon>Pseudomonadati</taxon>
        <taxon>Thermodesulfobacteriota</taxon>
        <taxon>Desulfovibrionia</taxon>
        <taxon>Desulfovibrionales</taxon>
        <taxon>Desulfovibrionaceae</taxon>
        <taxon>Desulfovibrio</taxon>
    </lineage>
</organism>
<feature type="chain" id="PRO_5032312151" evidence="4">
    <location>
        <begin position="27"/>
        <end position="256"/>
    </location>
</feature>
<dbReference type="InterPro" id="IPR044925">
    <property type="entry name" value="His-Me_finger_sf"/>
</dbReference>
<dbReference type="EMBL" id="JABAFY010000061">
    <property type="protein sequence ID" value="NME53057.1"/>
    <property type="molecule type" value="Genomic_DNA"/>
</dbReference>
<comment type="caution">
    <text evidence="5">The sequence shown here is derived from an EMBL/GenBank/DDBJ whole genome shotgun (WGS) entry which is preliminary data.</text>
</comment>
<sequence>MYERCKKFTVAFLAASLLFASLGAAAASAAGNETNDSFSKAKKMLERQVYFDHRITLYCGEPFDEKKNIDLPDGFYTEKHQKRASKVEWEHAVPAENFGRAFEEWRDGHPQCVDRKGKAFKGRACAEKVSIEYRHMQADMYNLFPAIGAVNAVRSNKQYSELPGSQPAFGICEAKVDGNRFEPPARSKGQVARAALYMADSYDKYRLSRQQEQLFNAWNKMYPVDQWECTRAKRIEKLQGNENRFVKEPCEKAGLW</sequence>
<accession>A0A848CL00</accession>
<evidence type="ECO:0000256" key="4">
    <source>
        <dbReference type="SAM" id="SignalP"/>
    </source>
</evidence>
<dbReference type="GO" id="GO:0016787">
    <property type="term" value="F:hydrolase activity"/>
    <property type="evidence" value="ECO:0007669"/>
    <property type="project" value="UniProtKB-KW"/>
</dbReference>
<dbReference type="GO" id="GO:0004519">
    <property type="term" value="F:endonuclease activity"/>
    <property type="evidence" value="ECO:0007669"/>
    <property type="project" value="UniProtKB-KW"/>
</dbReference>
<comment type="similarity">
    <text evidence="1">Belongs to the EndA/NucM nuclease family.</text>
</comment>
<reference evidence="5 6" key="1">
    <citation type="submission" date="2020-04" db="EMBL/GenBank/DDBJ databases">
        <authorList>
            <person name="Hitch T.C.A."/>
            <person name="Wylensek D."/>
            <person name="Clavel T."/>
        </authorList>
    </citation>
    <scope>NUCLEOTIDE SEQUENCE [LARGE SCALE GENOMIC DNA]</scope>
    <source>
        <strain evidence="5 6">PG-251-APC-1</strain>
    </source>
</reference>
<gene>
    <name evidence="5" type="ORF">HF854_11165</name>
</gene>
<protein>
    <submittedName>
        <fullName evidence="5">Endonuclease I</fullName>
    </submittedName>
</protein>
<dbReference type="PANTHER" id="PTHR33607:SF2">
    <property type="entry name" value="ENDONUCLEASE-1"/>
    <property type="match status" value="1"/>
</dbReference>
<dbReference type="AlphaFoldDB" id="A0A848CL00"/>
<keyword evidence="2" id="KW-0540">Nuclease</keyword>
<evidence type="ECO:0000313" key="6">
    <source>
        <dbReference type="Proteomes" id="UP000522333"/>
    </source>
</evidence>
<dbReference type="Pfam" id="PF04231">
    <property type="entry name" value="Endonuclease_1"/>
    <property type="match status" value="1"/>
</dbReference>
<keyword evidence="3" id="KW-0378">Hydrolase</keyword>
<dbReference type="RefSeq" id="WP_168936354.1">
    <property type="nucleotide sequence ID" value="NZ_JABAFY010000061.1"/>
</dbReference>
<proteinExistence type="inferred from homology"/>